<gene>
    <name evidence="8" type="primary">legP</name>
    <name evidence="8" type="ORF">GCM10011529_10200</name>
</gene>
<keyword evidence="3 6" id="KW-0378">Hydrolase</keyword>
<feature type="binding site" evidence="6">
    <location>
        <position position="166"/>
    </location>
    <ligand>
        <name>Zn(2+)</name>
        <dbReference type="ChEBI" id="CHEBI:29105"/>
        <note>catalytic</note>
    </ligand>
</feature>
<comment type="caution">
    <text evidence="8">The sequence shown here is derived from an EMBL/GenBank/DDBJ whole genome shotgun (WGS) entry which is preliminary data.</text>
</comment>
<dbReference type="GO" id="GO:0004222">
    <property type="term" value="F:metalloendopeptidase activity"/>
    <property type="evidence" value="ECO:0007669"/>
    <property type="project" value="UniProtKB-UniRule"/>
</dbReference>
<dbReference type="RefSeq" id="WP_188761860.1">
    <property type="nucleotide sequence ID" value="NZ_BMJM01000003.1"/>
</dbReference>
<evidence type="ECO:0000256" key="4">
    <source>
        <dbReference type="ARBA" id="ARBA00022833"/>
    </source>
</evidence>
<evidence type="ECO:0000259" key="7">
    <source>
        <dbReference type="PROSITE" id="PS51864"/>
    </source>
</evidence>
<keyword evidence="4 6" id="KW-0862">Zinc</keyword>
<evidence type="ECO:0000256" key="3">
    <source>
        <dbReference type="ARBA" id="ARBA00022801"/>
    </source>
</evidence>
<evidence type="ECO:0000313" key="9">
    <source>
        <dbReference type="Proteomes" id="UP000635071"/>
    </source>
</evidence>
<dbReference type="PROSITE" id="PS51864">
    <property type="entry name" value="ASTACIN"/>
    <property type="match status" value="1"/>
</dbReference>
<keyword evidence="9" id="KW-1185">Reference proteome</keyword>
<reference evidence="8" key="2">
    <citation type="submission" date="2020-09" db="EMBL/GenBank/DDBJ databases">
        <authorList>
            <person name="Sun Q."/>
            <person name="Zhou Y."/>
        </authorList>
    </citation>
    <scope>NUCLEOTIDE SEQUENCE</scope>
    <source>
        <strain evidence="8">CGMCC 1.15519</strain>
    </source>
</reference>
<accession>A0A916ZP37</accession>
<dbReference type="GO" id="GO:0006508">
    <property type="term" value="P:proteolysis"/>
    <property type="evidence" value="ECO:0007669"/>
    <property type="project" value="UniProtKB-KW"/>
</dbReference>
<dbReference type="InterPro" id="IPR024079">
    <property type="entry name" value="MetalloPept_cat_dom_sf"/>
</dbReference>
<keyword evidence="5 6" id="KW-0482">Metalloprotease</keyword>
<dbReference type="PANTHER" id="PTHR10127:SF780">
    <property type="entry name" value="METALLOENDOPEPTIDASE"/>
    <property type="match status" value="1"/>
</dbReference>
<evidence type="ECO:0000313" key="8">
    <source>
        <dbReference type="EMBL" id="GGE05771.1"/>
    </source>
</evidence>
<name>A0A916ZP37_9SPHN</name>
<dbReference type="SMART" id="SM00235">
    <property type="entry name" value="ZnMc"/>
    <property type="match status" value="1"/>
</dbReference>
<feature type="domain" description="Peptidase M12A" evidence="7">
    <location>
        <begin position="78"/>
        <end position="272"/>
    </location>
</feature>
<dbReference type="PANTHER" id="PTHR10127">
    <property type="entry name" value="DISCOIDIN, CUB, EGF, LAMININ , AND ZINC METALLOPROTEASE DOMAIN CONTAINING"/>
    <property type="match status" value="1"/>
</dbReference>
<comment type="caution">
    <text evidence="6">Lacks conserved residue(s) required for the propagation of feature annotation.</text>
</comment>
<dbReference type="InterPro" id="IPR034035">
    <property type="entry name" value="Astacin-like_dom"/>
</dbReference>
<dbReference type="GO" id="GO:0008270">
    <property type="term" value="F:zinc ion binding"/>
    <property type="evidence" value="ECO:0007669"/>
    <property type="project" value="UniProtKB-UniRule"/>
</dbReference>
<dbReference type="Proteomes" id="UP000635071">
    <property type="component" value="Unassembled WGS sequence"/>
</dbReference>
<evidence type="ECO:0000256" key="1">
    <source>
        <dbReference type="ARBA" id="ARBA00022670"/>
    </source>
</evidence>
<comment type="cofactor">
    <cofactor evidence="6">
        <name>Zn(2+)</name>
        <dbReference type="ChEBI" id="CHEBI:29105"/>
    </cofactor>
    <text evidence="6">Binds 1 zinc ion per subunit.</text>
</comment>
<feature type="active site" evidence="6">
    <location>
        <position position="167"/>
    </location>
</feature>
<organism evidence="8 9">
    <name type="scientific">Sandarakinorhabdus glacialis</name>
    <dbReference type="NCBI Taxonomy" id="1614636"/>
    <lineage>
        <taxon>Bacteria</taxon>
        <taxon>Pseudomonadati</taxon>
        <taxon>Pseudomonadota</taxon>
        <taxon>Alphaproteobacteria</taxon>
        <taxon>Sphingomonadales</taxon>
        <taxon>Sphingosinicellaceae</taxon>
        <taxon>Sandarakinorhabdus</taxon>
    </lineage>
</organism>
<sequence length="277" mass="30484">MCSEGFMESDDIRTTWIKPHGSAWKQVRYANVDGLAVFEGCIILGTTDEIEKSTAAFAKNLKSMPKLLESSDVHLEGAGIKGEQYRWKNRIVPYEIAAGLPNPARVTAAIDHWNARTGIRFVPRTNQPDWLRFKTDPRGCASQVGRQGGVQDIILMDNCTTGNIIHEIGHAVGLWHEQCRIDRDKWVRIDTDNARPGTEHNFEQQIVKTIDVGFYDYGSIMHYPANAFAVTPGSRTIIPLKPVPPGVVMGQRDALSAGDIAAVEALYAGVPKASLSG</sequence>
<keyword evidence="1 6" id="KW-0645">Protease</keyword>
<reference evidence="8" key="1">
    <citation type="journal article" date="2014" name="Int. J. Syst. Evol. Microbiol.">
        <title>Complete genome sequence of Corynebacterium casei LMG S-19264T (=DSM 44701T), isolated from a smear-ripened cheese.</title>
        <authorList>
            <consortium name="US DOE Joint Genome Institute (JGI-PGF)"/>
            <person name="Walter F."/>
            <person name="Albersmeier A."/>
            <person name="Kalinowski J."/>
            <person name="Ruckert C."/>
        </authorList>
    </citation>
    <scope>NUCLEOTIDE SEQUENCE</scope>
    <source>
        <strain evidence="8">CGMCC 1.15519</strain>
    </source>
</reference>
<dbReference type="Pfam" id="PF01400">
    <property type="entry name" value="Astacin"/>
    <property type="match status" value="1"/>
</dbReference>
<dbReference type="EMBL" id="BMJM01000003">
    <property type="protein sequence ID" value="GGE05771.1"/>
    <property type="molecule type" value="Genomic_DNA"/>
</dbReference>
<dbReference type="Gene3D" id="3.40.390.10">
    <property type="entry name" value="Collagenase (Catalytic Domain)"/>
    <property type="match status" value="1"/>
</dbReference>
<protein>
    <submittedName>
        <fullName evidence="8">Peptidase</fullName>
    </submittedName>
</protein>
<feature type="binding site" evidence="6">
    <location>
        <position position="176"/>
    </location>
    <ligand>
        <name>Zn(2+)</name>
        <dbReference type="ChEBI" id="CHEBI:29105"/>
        <note>catalytic</note>
    </ligand>
</feature>
<dbReference type="AlphaFoldDB" id="A0A916ZP37"/>
<dbReference type="InterPro" id="IPR006026">
    <property type="entry name" value="Peptidase_Metallo"/>
</dbReference>
<evidence type="ECO:0000256" key="5">
    <source>
        <dbReference type="ARBA" id="ARBA00023049"/>
    </source>
</evidence>
<keyword evidence="2 6" id="KW-0479">Metal-binding</keyword>
<proteinExistence type="predicted"/>
<feature type="binding site" evidence="6">
    <location>
        <position position="170"/>
    </location>
    <ligand>
        <name>Zn(2+)</name>
        <dbReference type="ChEBI" id="CHEBI:29105"/>
        <note>catalytic</note>
    </ligand>
</feature>
<evidence type="ECO:0000256" key="6">
    <source>
        <dbReference type="PROSITE-ProRule" id="PRU01211"/>
    </source>
</evidence>
<evidence type="ECO:0000256" key="2">
    <source>
        <dbReference type="ARBA" id="ARBA00022723"/>
    </source>
</evidence>
<dbReference type="SUPFAM" id="SSF55486">
    <property type="entry name" value="Metalloproteases ('zincins'), catalytic domain"/>
    <property type="match status" value="1"/>
</dbReference>
<dbReference type="CDD" id="cd04280">
    <property type="entry name" value="ZnMc_astacin_like"/>
    <property type="match status" value="1"/>
</dbReference>
<dbReference type="InterPro" id="IPR001506">
    <property type="entry name" value="Peptidase_M12A"/>
</dbReference>
<dbReference type="PRINTS" id="PR00480">
    <property type="entry name" value="ASTACIN"/>
</dbReference>